<dbReference type="GeneID" id="70578090"/>
<evidence type="ECO:0000256" key="6">
    <source>
        <dbReference type="PIRSR" id="PIRSR600821-50"/>
    </source>
</evidence>
<evidence type="ECO:0000313" key="12">
    <source>
        <dbReference type="Proteomes" id="UP000528432"/>
    </source>
</evidence>
<evidence type="ECO:0000256" key="7">
    <source>
        <dbReference type="PIRSR" id="PIRSR600821-52"/>
    </source>
</evidence>
<comment type="cofactor">
    <cofactor evidence="2 5 6">
        <name>pyridoxal 5'-phosphate</name>
        <dbReference type="ChEBI" id="CHEBI:597326"/>
    </cofactor>
</comment>
<evidence type="ECO:0000313" key="9">
    <source>
        <dbReference type="EMBL" id="NOH15166.1"/>
    </source>
</evidence>
<comment type="pathway">
    <text evidence="5">Amino-acid biosynthesis; D-alanine biosynthesis; D-alanine from L-alanine: step 1/1.</text>
</comment>
<dbReference type="PROSITE" id="PS00395">
    <property type="entry name" value="ALANINE_RACEMASE"/>
    <property type="match status" value="1"/>
</dbReference>
<dbReference type="EC" id="5.1.1.1" evidence="5"/>
<dbReference type="GO" id="GO:0005829">
    <property type="term" value="C:cytosol"/>
    <property type="evidence" value="ECO:0007669"/>
    <property type="project" value="TreeGrafter"/>
</dbReference>
<evidence type="ECO:0000256" key="4">
    <source>
        <dbReference type="ARBA" id="ARBA00023235"/>
    </source>
</evidence>
<feature type="binding site" evidence="5 7">
    <location>
        <position position="316"/>
    </location>
    <ligand>
        <name>substrate</name>
    </ligand>
</feature>
<keyword evidence="3 5" id="KW-0663">Pyridoxal phosphate</keyword>
<dbReference type="PANTHER" id="PTHR30511:SF0">
    <property type="entry name" value="ALANINE RACEMASE, CATABOLIC-RELATED"/>
    <property type="match status" value="1"/>
</dbReference>
<dbReference type="FunFam" id="2.40.37.10:FF:000006">
    <property type="entry name" value="Alanine racemase"/>
    <property type="match status" value="1"/>
</dbReference>
<dbReference type="InterPro" id="IPR029066">
    <property type="entry name" value="PLP-binding_barrel"/>
</dbReference>
<proteinExistence type="inferred from homology"/>
<evidence type="ECO:0000259" key="8">
    <source>
        <dbReference type="SMART" id="SM01005"/>
    </source>
</evidence>
<feature type="active site" description="Proton acceptor; specific for L-alanine" evidence="5">
    <location>
        <position position="267"/>
    </location>
</feature>
<keyword evidence="4 5" id="KW-0413">Isomerase</keyword>
<dbReference type="CDD" id="cd00430">
    <property type="entry name" value="PLPDE_III_AR"/>
    <property type="match status" value="1"/>
</dbReference>
<sequence>MFKHLRPVWAEIDLDKLAYNMQQIKNLCKSKEIIAVVKADAYGHGALDIAPILLESGATRLAVAVLNEGIELRRGGIDAPIMVLGFTPDSLIETALRYNIEQTVYSYEIAKQISDVARKSNMLAKIHIALDTGMGRIGFLPSKESIEEISRLSKLPNIQIEGIFSHFASADEKDKTYTKLQFNKFLWVCNNLQERGIDIKVRHIANSAAIIDMPELHLEGVRPGIIMYGYYPSSEVNKERLDLKPVMSLKTTIVHIKNMEKGKYISYGREFKTEKESIIATLPVGYADGYNRSLYNKGGKVILKEQLAPLAGRVCMDQCMIDVSHIKDVKIGDEVILMGEDKGIKMTAEEIGNLLGTINYEVTCMISKRVPRVYIRNGNIVGIRNYV</sequence>
<dbReference type="PRINTS" id="PR00992">
    <property type="entry name" value="ALARACEMASE"/>
</dbReference>
<gene>
    <name evidence="10" type="primary">alr</name>
    <name evidence="9" type="ORF">HMJ28_01955</name>
    <name evidence="10" type="ORF">NCTC13028_01562</name>
</gene>
<dbReference type="Pfam" id="PF01168">
    <property type="entry name" value="Ala_racemase_N"/>
    <property type="match status" value="1"/>
</dbReference>
<comment type="similarity">
    <text evidence="5">Belongs to the alanine racemase family.</text>
</comment>
<evidence type="ECO:0000256" key="1">
    <source>
        <dbReference type="ARBA" id="ARBA00000316"/>
    </source>
</evidence>
<feature type="active site" description="Proton acceptor; specific for D-alanine" evidence="5">
    <location>
        <position position="38"/>
    </location>
</feature>
<dbReference type="RefSeq" id="WP_095178257.1">
    <property type="nucleotide sequence ID" value="NZ_JAAZKZ010000064.1"/>
</dbReference>
<dbReference type="GO" id="GO:0008784">
    <property type="term" value="F:alanine racemase activity"/>
    <property type="evidence" value="ECO:0007669"/>
    <property type="project" value="UniProtKB-UniRule"/>
</dbReference>
<dbReference type="InterPro" id="IPR011079">
    <property type="entry name" value="Ala_racemase_C"/>
</dbReference>
<dbReference type="Pfam" id="PF00842">
    <property type="entry name" value="Ala_racemase_C"/>
    <property type="match status" value="1"/>
</dbReference>
<feature type="binding site" evidence="5 7">
    <location>
        <position position="136"/>
    </location>
    <ligand>
        <name>substrate</name>
    </ligand>
</feature>
<evidence type="ECO:0000256" key="3">
    <source>
        <dbReference type="ARBA" id="ARBA00022898"/>
    </source>
</evidence>
<dbReference type="UniPathway" id="UPA00042">
    <property type="reaction ID" value="UER00497"/>
</dbReference>
<dbReference type="Gene3D" id="2.40.37.10">
    <property type="entry name" value="Lyase, Ornithine Decarboxylase, Chain A, domain 1"/>
    <property type="match status" value="1"/>
</dbReference>
<protein>
    <recommendedName>
        <fullName evidence="5">Alanine racemase</fullName>
        <ecNumber evidence="5">5.1.1.1</ecNumber>
    </recommendedName>
</protein>
<comment type="catalytic activity">
    <reaction evidence="1 5">
        <text>L-alanine = D-alanine</text>
        <dbReference type="Rhea" id="RHEA:20249"/>
        <dbReference type="ChEBI" id="CHEBI:57416"/>
        <dbReference type="ChEBI" id="CHEBI:57972"/>
        <dbReference type="EC" id="5.1.1.1"/>
    </reaction>
</comment>
<evidence type="ECO:0000256" key="2">
    <source>
        <dbReference type="ARBA" id="ARBA00001933"/>
    </source>
</evidence>
<dbReference type="Proteomes" id="UP000528432">
    <property type="component" value="Unassembled WGS sequence"/>
</dbReference>
<dbReference type="SUPFAM" id="SSF51419">
    <property type="entry name" value="PLP-binding barrel"/>
    <property type="match status" value="1"/>
</dbReference>
<evidence type="ECO:0000313" key="11">
    <source>
        <dbReference type="Proteomes" id="UP000250223"/>
    </source>
</evidence>
<dbReference type="InterPro" id="IPR009006">
    <property type="entry name" value="Ala_racemase/Decarboxylase_C"/>
</dbReference>
<feature type="modified residue" description="N6-(pyridoxal phosphate)lysine" evidence="5 6">
    <location>
        <position position="38"/>
    </location>
</feature>
<dbReference type="GO" id="GO:0030632">
    <property type="term" value="P:D-alanine biosynthetic process"/>
    <property type="evidence" value="ECO:0007669"/>
    <property type="project" value="UniProtKB-UniRule"/>
</dbReference>
<dbReference type="SUPFAM" id="SSF50621">
    <property type="entry name" value="Alanine racemase C-terminal domain-like"/>
    <property type="match status" value="1"/>
</dbReference>
<accession>A0A240AYL7</accession>
<evidence type="ECO:0000313" key="10">
    <source>
        <dbReference type="EMBL" id="SQB34800.1"/>
    </source>
</evidence>
<comment type="function">
    <text evidence="5">Catalyzes the interconversion of L-alanine and D-alanine. May also act on other amino acids.</text>
</comment>
<dbReference type="FunFam" id="3.20.20.10:FF:000002">
    <property type="entry name" value="Alanine racemase"/>
    <property type="match status" value="1"/>
</dbReference>
<organism evidence="10 11">
    <name type="scientific">Clostridium cochlearium</name>
    <dbReference type="NCBI Taxonomy" id="1494"/>
    <lineage>
        <taxon>Bacteria</taxon>
        <taxon>Bacillati</taxon>
        <taxon>Bacillota</taxon>
        <taxon>Clostridia</taxon>
        <taxon>Eubacteriales</taxon>
        <taxon>Clostridiaceae</taxon>
        <taxon>Clostridium</taxon>
    </lineage>
</organism>
<dbReference type="SMART" id="SM01005">
    <property type="entry name" value="Ala_racemase_C"/>
    <property type="match status" value="1"/>
</dbReference>
<dbReference type="EMBL" id="JABFIF010000002">
    <property type="protein sequence ID" value="NOH15166.1"/>
    <property type="molecule type" value="Genomic_DNA"/>
</dbReference>
<dbReference type="EMBL" id="UAWC01000017">
    <property type="protein sequence ID" value="SQB34800.1"/>
    <property type="molecule type" value="Genomic_DNA"/>
</dbReference>
<reference evidence="9 12" key="2">
    <citation type="submission" date="2020-05" db="EMBL/GenBank/DDBJ databases">
        <title>Draft genome sequence of Clostridium cochlearium strain AGROS13 isolated from a sheep dairy farm in New Zealand.</title>
        <authorList>
            <person name="Gupta T.B."/>
            <person name="Jauregui R."/>
            <person name="Risson A.N."/>
            <person name="Brightwell G."/>
            <person name="Maclean P."/>
        </authorList>
    </citation>
    <scope>NUCLEOTIDE SEQUENCE [LARGE SCALE GENOMIC DNA]</scope>
    <source>
        <strain evidence="9 12">AGROS13</strain>
    </source>
</reference>
<dbReference type="AlphaFoldDB" id="A0A240AYL7"/>
<feature type="domain" description="Alanine racemase C-terminal" evidence="8">
    <location>
        <begin position="246"/>
        <end position="375"/>
    </location>
</feature>
<dbReference type="Gene3D" id="3.20.20.10">
    <property type="entry name" value="Alanine racemase"/>
    <property type="match status" value="1"/>
</dbReference>
<dbReference type="PANTHER" id="PTHR30511">
    <property type="entry name" value="ALANINE RACEMASE"/>
    <property type="match status" value="1"/>
</dbReference>
<name>A0A240AYL7_CLOCO</name>
<dbReference type="NCBIfam" id="TIGR00492">
    <property type="entry name" value="alr"/>
    <property type="match status" value="1"/>
</dbReference>
<reference evidence="10 11" key="1">
    <citation type="submission" date="2018-06" db="EMBL/GenBank/DDBJ databases">
        <authorList>
            <consortium name="Pathogen Informatics"/>
            <person name="Doyle S."/>
        </authorList>
    </citation>
    <scope>NUCLEOTIDE SEQUENCE [LARGE SCALE GENOMIC DNA]</scope>
    <source>
        <strain evidence="10 11">NCTC13028</strain>
    </source>
</reference>
<dbReference type="GO" id="GO:0009252">
    <property type="term" value="P:peptidoglycan biosynthetic process"/>
    <property type="evidence" value="ECO:0007669"/>
    <property type="project" value="TreeGrafter"/>
</dbReference>
<dbReference type="HAMAP" id="MF_01201">
    <property type="entry name" value="Ala_racemase"/>
    <property type="match status" value="1"/>
</dbReference>
<evidence type="ECO:0000256" key="5">
    <source>
        <dbReference type="HAMAP-Rule" id="MF_01201"/>
    </source>
</evidence>
<dbReference type="InterPro" id="IPR001608">
    <property type="entry name" value="Ala_racemase_N"/>
</dbReference>
<dbReference type="InterPro" id="IPR000821">
    <property type="entry name" value="Ala_racemase"/>
</dbReference>
<dbReference type="InterPro" id="IPR020622">
    <property type="entry name" value="Ala_racemase_pyridoxalP-BS"/>
</dbReference>
<dbReference type="Proteomes" id="UP000250223">
    <property type="component" value="Unassembled WGS sequence"/>
</dbReference>
<dbReference type="GO" id="GO:0030170">
    <property type="term" value="F:pyridoxal phosphate binding"/>
    <property type="evidence" value="ECO:0007669"/>
    <property type="project" value="UniProtKB-UniRule"/>
</dbReference>